<dbReference type="RefSeq" id="WP_237340268.1">
    <property type="nucleotide sequence ID" value="NZ_BAABCM010000027.1"/>
</dbReference>
<dbReference type="Proteomes" id="UP001501624">
    <property type="component" value="Unassembled WGS sequence"/>
</dbReference>
<dbReference type="InterPro" id="IPR014543">
    <property type="entry name" value="UCP028291"/>
</dbReference>
<name>A0ABP7JWH2_9PSEU</name>
<accession>A0ABP7JWH2</accession>
<evidence type="ECO:0008006" key="5">
    <source>
        <dbReference type="Google" id="ProtNLM"/>
    </source>
</evidence>
<dbReference type="Gene3D" id="3.30.310.50">
    <property type="entry name" value="Alpha-D-phosphohexomutase, C-terminal domain"/>
    <property type="match status" value="1"/>
</dbReference>
<dbReference type="Pfam" id="PF09981">
    <property type="entry name" value="DUF2218"/>
    <property type="match status" value="1"/>
</dbReference>
<keyword evidence="2" id="KW-0812">Transmembrane</keyword>
<feature type="compositionally biased region" description="Basic and acidic residues" evidence="1">
    <location>
        <begin position="38"/>
        <end position="49"/>
    </location>
</feature>
<evidence type="ECO:0000313" key="3">
    <source>
        <dbReference type="EMBL" id="GAA3857072.1"/>
    </source>
</evidence>
<organism evidence="3 4">
    <name type="scientific">Amycolatopsis tucumanensis</name>
    <dbReference type="NCBI Taxonomy" id="401106"/>
    <lineage>
        <taxon>Bacteria</taxon>
        <taxon>Bacillati</taxon>
        <taxon>Actinomycetota</taxon>
        <taxon>Actinomycetes</taxon>
        <taxon>Pseudonocardiales</taxon>
        <taxon>Pseudonocardiaceae</taxon>
        <taxon>Amycolatopsis</taxon>
    </lineage>
</organism>
<keyword evidence="2" id="KW-1133">Transmembrane helix</keyword>
<sequence>MVTAQGRVDTERPARYLVQLCRHADQVGRRGLHKPRGHDRGRPPEMPDDLHAEWSDTAGTITFRPWGRCDVEAVDGALILRVDGVDQESVARIQGIIDRNFGRFGRREQLAVRWQDPAASTDPKPSATWVRRHGRARFLAAAGVLGVLLVVAAHVVMAGAAAVVTRWLGWTALGVAVVPLLVVGAHLLLPGAAFALRRSVRRRQGSEGTSGAEPEVDDRP</sequence>
<evidence type="ECO:0000256" key="1">
    <source>
        <dbReference type="SAM" id="MobiDB-lite"/>
    </source>
</evidence>
<feature type="region of interest" description="Disordered" evidence="1">
    <location>
        <begin position="28"/>
        <end position="49"/>
    </location>
</feature>
<keyword evidence="2" id="KW-0472">Membrane</keyword>
<reference evidence="4" key="1">
    <citation type="journal article" date="2019" name="Int. J. Syst. Evol. Microbiol.">
        <title>The Global Catalogue of Microorganisms (GCM) 10K type strain sequencing project: providing services to taxonomists for standard genome sequencing and annotation.</title>
        <authorList>
            <consortium name="The Broad Institute Genomics Platform"/>
            <consortium name="The Broad Institute Genome Sequencing Center for Infectious Disease"/>
            <person name="Wu L."/>
            <person name="Ma J."/>
        </authorList>
    </citation>
    <scope>NUCLEOTIDE SEQUENCE [LARGE SCALE GENOMIC DNA]</scope>
    <source>
        <strain evidence="4">JCM 17017</strain>
    </source>
</reference>
<evidence type="ECO:0000313" key="4">
    <source>
        <dbReference type="Proteomes" id="UP001501624"/>
    </source>
</evidence>
<keyword evidence="4" id="KW-1185">Reference proteome</keyword>
<evidence type="ECO:0000256" key="2">
    <source>
        <dbReference type="SAM" id="Phobius"/>
    </source>
</evidence>
<dbReference type="EMBL" id="BAABCM010000027">
    <property type="protein sequence ID" value="GAA3857072.1"/>
    <property type="molecule type" value="Genomic_DNA"/>
</dbReference>
<comment type="caution">
    <text evidence="3">The sequence shown here is derived from an EMBL/GenBank/DDBJ whole genome shotgun (WGS) entry which is preliminary data.</text>
</comment>
<gene>
    <name evidence="3" type="ORF">GCM10022380_88080</name>
</gene>
<feature type="transmembrane region" description="Helical" evidence="2">
    <location>
        <begin position="138"/>
        <end position="164"/>
    </location>
</feature>
<protein>
    <recommendedName>
        <fullName evidence="5">DUF2218 domain-containing protein</fullName>
    </recommendedName>
</protein>
<proteinExistence type="predicted"/>
<feature type="transmembrane region" description="Helical" evidence="2">
    <location>
        <begin position="170"/>
        <end position="196"/>
    </location>
</feature>